<feature type="transmembrane region" description="Helical" evidence="1">
    <location>
        <begin position="15"/>
        <end position="35"/>
    </location>
</feature>
<dbReference type="InterPro" id="IPR050194">
    <property type="entry name" value="Glycosyltransferase_grp1"/>
</dbReference>
<dbReference type="AlphaFoldDB" id="A0A1Y2C2D8"/>
<proteinExistence type="predicted"/>
<dbReference type="EMBL" id="MCGO01000032">
    <property type="protein sequence ID" value="ORY41200.1"/>
    <property type="molecule type" value="Genomic_DNA"/>
</dbReference>
<dbReference type="PANTHER" id="PTHR45947:SF3">
    <property type="entry name" value="SULFOQUINOVOSYL TRANSFERASE SQD2"/>
    <property type="match status" value="1"/>
</dbReference>
<dbReference type="SUPFAM" id="SSF53756">
    <property type="entry name" value="UDP-Glycosyltransferase/glycogen phosphorylase"/>
    <property type="match status" value="1"/>
</dbReference>
<dbReference type="STRING" id="329046.A0A1Y2C2D8"/>
<keyword evidence="1" id="KW-1133">Transmembrane helix</keyword>
<dbReference type="PANTHER" id="PTHR45947">
    <property type="entry name" value="SULFOQUINOVOSYL TRANSFERASE SQD2"/>
    <property type="match status" value="1"/>
</dbReference>
<dbReference type="GO" id="GO:0016757">
    <property type="term" value="F:glycosyltransferase activity"/>
    <property type="evidence" value="ECO:0007669"/>
    <property type="project" value="TreeGrafter"/>
</dbReference>
<reference evidence="2 3" key="1">
    <citation type="submission" date="2016-07" db="EMBL/GenBank/DDBJ databases">
        <title>Pervasive Adenine N6-methylation of Active Genes in Fungi.</title>
        <authorList>
            <consortium name="DOE Joint Genome Institute"/>
            <person name="Mondo S.J."/>
            <person name="Dannebaum R.O."/>
            <person name="Kuo R.C."/>
            <person name="Labutti K."/>
            <person name="Haridas S."/>
            <person name="Kuo A."/>
            <person name="Salamov A."/>
            <person name="Ahrendt S.R."/>
            <person name="Lipzen A."/>
            <person name="Sullivan W."/>
            <person name="Andreopoulos W.B."/>
            <person name="Clum A."/>
            <person name="Lindquist E."/>
            <person name="Daum C."/>
            <person name="Ramamoorthy G.K."/>
            <person name="Gryganskyi A."/>
            <person name="Culley D."/>
            <person name="Magnuson J.K."/>
            <person name="James T.Y."/>
            <person name="O'Malley M.A."/>
            <person name="Stajich J.E."/>
            <person name="Spatafora J.W."/>
            <person name="Visel A."/>
            <person name="Grigoriev I.V."/>
        </authorList>
    </citation>
    <scope>NUCLEOTIDE SEQUENCE [LARGE SCALE GENOMIC DNA]</scope>
    <source>
        <strain evidence="2 3">JEL800</strain>
    </source>
</reference>
<protein>
    <submittedName>
        <fullName evidence="2">UDP-Glycosyltransferase/glycogen phosphorylase</fullName>
    </submittedName>
</protein>
<organism evidence="2 3">
    <name type="scientific">Rhizoclosmatium globosum</name>
    <dbReference type="NCBI Taxonomy" id="329046"/>
    <lineage>
        <taxon>Eukaryota</taxon>
        <taxon>Fungi</taxon>
        <taxon>Fungi incertae sedis</taxon>
        <taxon>Chytridiomycota</taxon>
        <taxon>Chytridiomycota incertae sedis</taxon>
        <taxon>Chytridiomycetes</taxon>
        <taxon>Chytridiales</taxon>
        <taxon>Chytriomycetaceae</taxon>
        <taxon>Rhizoclosmatium</taxon>
    </lineage>
</organism>
<keyword evidence="3" id="KW-1185">Reference proteome</keyword>
<dbReference type="OrthoDB" id="443318at2759"/>
<gene>
    <name evidence="2" type="ORF">BCR33DRAFT_718870</name>
</gene>
<name>A0A1Y2C2D8_9FUNG</name>
<accession>A0A1Y2C2D8</accession>
<sequence length="385" mass="42636">MLQLLNPFHEVQYDIAHIVGPLCFPFIFVIPLLRLRGVKLYVSYHVYLEHVLEGLFIVFYFIPLVYFADVVGIPSKTADYCVFKYSKRIHHMRSGLDTTVFKPKPEHHFPDEDDFLNPTVTPPPLPALASLNPYDTHLHPHTPMTERQTKLVHNLHTQNKTKTYAPVLVYVGRLAVEKNIEFLIRALEHPSLSTAKLVIVGDGPSRSALEAIAVRLALPSETHVDVSHGRVASHPRARVLFAGMVHNENVTSTYYANADVFVSASSSETFGFTVAEAMACGTPSVMVRGGAFRSVYRMIDGWMFEEMDVDDYAGRIGRVVADGLVARRHARRVAVSHFGVMGAGVFWEEEGLKKGGSETAAAAVAISAANSAKPASEEPKDKKKN</sequence>
<evidence type="ECO:0000313" key="3">
    <source>
        <dbReference type="Proteomes" id="UP000193642"/>
    </source>
</evidence>
<feature type="transmembrane region" description="Helical" evidence="1">
    <location>
        <begin position="47"/>
        <end position="68"/>
    </location>
</feature>
<keyword evidence="2" id="KW-0808">Transferase</keyword>
<dbReference type="Proteomes" id="UP000193642">
    <property type="component" value="Unassembled WGS sequence"/>
</dbReference>
<keyword evidence="1" id="KW-0472">Membrane</keyword>
<evidence type="ECO:0000256" key="1">
    <source>
        <dbReference type="SAM" id="Phobius"/>
    </source>
</evidence>
<keyword evidence="1" id="KW-0812">Transmembrane</keyword>
<dbReference type="Pfam" id="PF13692">
    <property type="entry name" value="Glyco_trans_1_4"/>
    <property type="match status" value="1"/>
</dbReference>
<comment type="caution">
    <text evidence="2">The sequence shown here is derived from an EMBL/GenBank/DDBJ whole genome shotgun (WGS) entry which is preliminary data.</text>
</comment>
<evidence type="ECO:0000313" key="2">
    <source>
        <dbReference type="EMBL" id="ORY41200.1"/>
    </source>
</evidence>
<dbReference type="Gene3D" id="3.40.50.2000">
    <property type="entry name" value="Glycogen Phosphorylase B"/>
    <property type="match status" value="1"/>
</dbReference>